<evidence type="ECO:0000313" key="2">
    <source>
        <dbReference type="EMBL" id="KAK9408316.1"/>
    </source>
</evidence>
<comment type="caution">
    <text evidence="2">The sequence shown here is derived from an EMBL/GenBank/DDBJ whole genome shotgun (WGS) entry which is preliminary data.</text>
</comment>
<organism evidence="2 3">
    <name type="scientific">Crotalus adamanteus</name>
    <name type="common">Eastern diamondback rattlesnake</name>
    <dbReference type="NCBI Taxonomy" id="8729"/>
    <lineage>
        <taxon>Eukaryota</taxon>
        <taxon>Metazoa</taxon>
        <taxon>Chordata</taxon>
        <taxon>Craniata</taxon>
        <taxon>Vertebrata</taxon>
        <taxon>Euteleostomi</taxon>
        <taxon>Lepidosauria</taxon>
        <taxon>Squamata</taxon>
        <taxon>Bifurcata</taxon>
        <taxon>Unidentata</taxon>
        <taxon>Episquamata</taxon>
        <taxon>Toxicofera</taxon>
        <taxon>Serpentes</taxon>
        <taxon>Colubroidea</taxon>
        <taxon>Viperidae</taxon>
        <taxon>Crotalinae</taxon>
        <taxon>Crotalus</taxon>
    </lineage>
</organism>
<dbReference type="EMBL" id="JAOTOJ010000002">
    <property type="protein sequence ID" value="KAK9408316.1"/>
    <property type="molecule type" value="Genomic_DNA"/>
</dbReference>
<sequence length="53" mass="5568">MGRESVASASEQDSLGKIGAAEASLVPGKKVKLAEEEDEQQPQRQEGPFLGLA</sequence>
<reference evidence="2 3" key="1">
    <citation type="journal article" date="2024" name="Proc. Natl. Acad. Sci. U.S.A.">
        <title>The genetic regulatory architecture and epigenomic basis for age-related changes in rattlesnake venom.</title>
        <authorList>
            <person name="Hogan M.P."/>
            <person name="Holding M.L."/>
            <person name="Nystrom G.S."/>
            <person name="Colston T.J."/>
            <person name="Bartlett D.A."/>
            <person name="Mason A.J."/>
            <person name="Ellsworth S.A."/>
            <person name="Rautsaw R.M."/>
            <person name="Lawrence K.C."/>
            <person name="Strickland J.L."/>
            <person name="He B."/>
            <person name="Fraser P."/>
            <person name="Margres M.J."/>
            <person name="Gilbert D.M."/>
            <person name="Gibbs H.L."/>
            <person name="Parkinson C.L."/>
            <person name="Rokyta D.R."/>
        </authorList>
    </citation>
    <scope>NUCLEOTIDE SEQUENCE [LARGE SCALE GENOMIC DNA]</scope>
    <source>
        <strain evidence="2">DRR0105</strain>
    </source>
</reference>
<feature type="region of interest" description="Disordered" evidence="1">
    <location>
        <begin position="1"/>
        <end position="53"/>
    </location>
</feature>
<evidence type="ECO:0000313" key="3">
    <source>
        <dbReference type="Proteomes" id="UP001474421"/>
    </source>
</evidence>
<dbReference type="AlphaFoldDB" id="A0AAW1C0Y1"/>
<proteinExistence type="predicted"/>
<keyword evidence="3" id="KW-1185">Reference proteome</keyword>
<gene>
    <name evidence="2" type="ORF">NXF25_007090</name>
</gene>
<name>A0AAW1C0Y1_CROAD</name>
<dbReference type="Proteomes" id="UP001474421">
    <property type="component" value="Unassembled WGS sequence"/>
</dbReference>
<accession>A0AAW1C0Y1</accession>
<evidence type="ECO:0000256" key="1">
    <source>
        <dbReference type="SAM" id="MobiDB-lite"/>
    </source>
</evidence>
<protein>
    <submittedName>
        <fullName evidence="2">Immediate early response 2 protein-like</fullName>
    </submittedName>
</protein>